<dbReference type="GO" id="GO:0017017">
    <property type="term" value="F:MAP kinase tyrosine/serine/threonine phosphatase activity"/>
    <property type="evidence" value="ECO:0007669"/>
    <property type="project" value="TreeGrafter"/>
</dbReference>
<name>A0AA96J3K2_9VIRU</name>
<reference evidence="5" key="1">
    <citation type="submission" date="2023-07" db="EMBL/GenBank/DDBJ databases">
        <authorList>
            <person name="Xia Y."/>
        </authorList>
    </citation>
    <scope>NUCLEOTIDE SEQUENCE</scope>
    <source>
        <strain evidence="5">E</strain>
    </source>
</reference>
<feature type="domain" description="Tyrosine specific protein phosphatases" evidence="4">
    <location>
        <begin position="74"/>
        <end position="133"/>
    </location>
</feature>
<evidence type="ECO:0000259" key="4">
    <source>
        <dbReference type="PROSITE" id="PS50056"/>
    </source>
</evidence>
<dbReference type="InterPro" id="IPR016130">
    <property type="entry name" value="Tyr_Pase_AS"/>
</dbReference>
<dbReference type="PROSITE" id="PS00383">
    <property type="entry name" value="TYR_PHOSPHATASE_1"/>
    <property type="match status" value="1"/>
</dbReference>
<protein>
    <submittedName>
        <fullName evidence="5">Dual specific typhosphatase</fullName>
    </submittedName>
</protein>
<dbReference type="PROSITE" id="PS50054">
    <property type="entry name" value="TYR_PHOSPHATASE_DUAL"/>
    <property type="match status" value="1"/>
</dbReference>
<dbReference type="Gene3D" id="3.90.190.10">
    <property type="entry name" value="Protein tyrosine phosphatase superfamily"/>
    <property type="match status" value="1"/>
</dbReference>
<evidence type="ECO:0000259" key="3">
    <source>
        <dbReference type="PROSITE" id="PS50054"/>
    </source>
</evidence>
<sequence length="156" mass="17809">MMTDTISRIQDNLYLGNLNALRWVSSLPEKEQKEWCTVTILSPQELRSIPFAFPKHTYKGLIIKADDSPNVPLNNVFQKVADFCEECLQKNKKVLVHCMMGISRSATCVVSYLMLKKGMTFMDALSLVRRKRPCVSPNPGFLKQLQELNFQVASPR</sequence>
<evidence type="ECO:0000256" key="1">
    <source>
        <dbReference type="ARBA" id="ARBA00022801"/>
    </source>
</evidence>
<dbReference type="SUPFAM" id="SSF52799">
    <property type="entry name" value="(Phosphotyrosine protein) phosphatases II"/>
    <property type="match status" value="1"/>
</dbReference>
<dbReference type="PROSITE" id="PS50056">
    <property type="entry name" value="TYR_PHOSPHATASE_2"/>
    <property type="match status" value="1"/>
</dbReference>
<dbReference type="PANTHER" id="PTHR10159">
    <property type="entry name" value="DUAL SPECIFICITY PROTEIN PHOSPHATASE"/>
    <property type="match status" value="1"/>
</dbReference>
<organism evidence="5">
    <name type="scientific">Marseillevirus sp</name>
    <dbReference type="NCBI Taxonomy" id="2809551"/>
    <lineage>
        <taxon>Viruses</taxon>
        <taxon>Varidnaviria</taxon>
        <taxon>Bamfordvirae</taxon>
        <taxon>Nucleocytoviricota</taxon>
        <taxon>Megaviricetes</taxon>
        <taxon>Pimascovirales</taxon>
        <taxon>Pimascovirales incertae sedis</taxon>
        <taxon>Marseilleviridae</taxon>
        <taxon>Marseillevirus</taxon>
    </lineage>
</organism>
<dbReference type="InterPro" id="IPR000387">
    <property type="entry name" value="Tyr_Pase_dom"/>
</dbReference>
<dbReference type="PANTHER" id="PTHR10159:SF519">
    <property type="entry name" value="DUAL SPECIFICITY PROTEIN PHOSPHATASE MPK3"/>
    <property type="match status" value="1"/>
</dbReference>
<dbReference type="EMBL" id="OR343189">
    <property type="protein sequence ID" value="WNL50160.1"/>
    <property type="molecule type" value="Genomic_DNA"/>
</dbReference>
<dbReference type="FunFam" id="3.90.190.10:FF:000157">
    <property type="entry name" value="Protein-tyrosine phosphatase"/>
    <property type="match status" value="1"/>
</dbReference>
<gene>
    <name evidence="5" type="ORF">MarDSR_121</name>
</gene>
<dbReference type="InterPro" id="IPR000340">
    <property type="entry name" value="Dual-sp_phosphatase_cat-dom"/>
</dbReference>
<dbReference type="GO" id="GO:0008330">
    <property type="term" value="F:protein tyrosine/threonine phosphatase activity"/>
    <property type="evidence" value="ECO:0007669"/>
    <property type="project" value="TreeGrafter"/>
</dbReference>
<keyword evidence="2" id="KW-0904">Protein phosphatase</keyword>
<dbReference type="Pfam" id="PF00782">
    <property type="entry name" value="DSPc"/>
    <property type="match status" value="1"/>
</dbReference>
<dbReference type="InterPro" id="IPR029021">
    <property type="entry name" value="Prot-tyrosine_phosphatase-like"/>
</dbReference>
<accession>A0AA96J3K2</accession>
<dbReference type="GO" id="GO:0033550">
    <property type="term" value="F:MAP kinase tyrosine phosphatase activity"/>
    <property type="evidence" value="ECO:0007669"/>
    <property type="project" value="TreeGrafter"/>
</dbReference>
<dbReference type="SMART" id="SM00195">
    <property type="entry name" value="DSPc"/>
    <property type="match status" value="1"/>
</dbReference>
<dbReference type="CDD" id="cd14498">
    <property type="entry name" value="DSP"/>
    <property type="match status" value="1"/>
</dbReference>
<proteinExistence type="predicted"/>
<dbReference type="InterPro" id="IPR020422">
    <property type="entry name" value="TYR_PHOSPHATASE_DUAL_dom"/>
</dbReference>
<keyword evidence="1" id="KW-0378">Hydrolase</keyword>
<feature type="domain" description="Tyrosine-protein phosphatase" evidence="3">
    <location>
        <begin position="5"/>
        <end position="154"/>
    </location>
</feature>
<evidence type="ECO:0000256" key="2">
    <source>
        <dbReference type="ARBA" id="ARBA00022912"/>
    </source>
</evidence>
<evidence type="ECO:0000313" key="5">
    <source>
        <dbReference type="EMBL" id="WNL50160.1"/>
    </source>
</evidence>